<dbReference type="OrthoDB" id="37659at2759"/>
<dbReference type="Proteomes" id="UP000053424">
    <property type="component" value="Unassembled WGS sequence"/>
</dbReference>
<name>A0A0C3BZ58_HEBCY</name>
<dbReference type="HOGENOM" id="CLU_116351_2_0_1"/>
<accession>A0A0C3BZ58</accession>
<reference evidence="2" key="2">
    <citation type="submission" date="2015-01" db="EMBL/GenBank/DDBJ databases">
        <title>Evolutionary Origins and Diversification of the Mycorrhizal Mutualists.</title>
        <authorList>
            <consortium name="DOE Joint Genome Institute"/>
            <consortium name="Mycorrhizal Genomics Consortium"/>
            <person name="Kohler A."/>
            <person name="Kuo A."/>
            <person name="Nagy L.G."/>
            <person name="Floudas D."/>
            <person name="Copeland A."/>
            <person name="Barry K.W."/>
            <person name="Cichocki N."/>
            <person name="Veneault-Fourrey C."/>
            <person name="LaButti K."/>
            <person name="Lindquist E.A."/>
            <person name="Lipzen A."/>
            <person name="Lundell T."/>
            <person name="Morin E."/>
            <person name="Murat C."/>
            <person name="Riley R."/>
            <person name="Ohm R."/>
            <person name="Sun H."/>
            <person name="Tunlid A."/>
            <person name="Henrissat B."/>
            <person name="Grigoriev I.V."/>
            <person name="Hibbett D.S."/>
            <person name="Martin F."/>
        </authorList>
    </citation>
    <scope>NUCLEOTIDE SEQUENCE [LARGE SCALE GENOMIC DNA]</scope>
    <source>
        <strain evidence="2">h7</strain>
    </source>
</reference>
<organism evidence="1 2">
    <name type="scientific">Hebeloma cylindrosporum</name>
    <dbReference type="NCBI Taxonomy" id="76867"/>
    <lineage>
        <taxon>Eukaryota</taxon>
        <taxon>Fungi</taxon>
        <taxon>Dikarya</taxon>
        <taxon>Basidiomycota</taxon>
        <taxon>Agaricomycotina</taxon>
        <taxon>Agaricomycetes</taxon>
        <taxon>Agaricomycetidae</taxon>
        <taxon>Agaricales</taxon>
        <taxon>Agaricineae</taxon>
        <taxon>Hymenogastraceae</taxon>
        <taxon>Hebeloma</taxon>
    </lineage>
</organism>
<evidence type="ECO:0000313" key="2">
    <source>
        <dbReference type="Proteomes" id="UP000053424"/>
    </source>
</evidence>
<reference evidence="1 2" key="1">
    <citation type="submission" date="2014-04" db="EMBL/GenBank/DDBJ databases">
        <authorList>
            <consortium name="DOE Joint Genome Institute"/>
            <person name="Kuo A."/>
            <person name="Gay G."/>
            <person name="Dore J."/>
            <person name="Kohler A."/>
            <person name="Nagy L.G."/>
            <person name="Floudas D."/>
            <person name="Copeland A."/>
            <person name="Barry K.W."/>
            <person name="Cichocki N."/>
            <person name="Veneault-Fourrey C."/>
            <person name="LaButti K."/>
            <person name="Lindquist E.A."/>
            <person name="Lipzen A."/>
            <person name="Lundell T."/>
            <person name="Morin E."/>
            <person name="Murat C."/>
            <person name="Sun H."/>
            <person name="Tunlid A."/>
            <person name="Henrissat B."/>
            <person name="Grigoriev I.V."/>
            <person name="Hibbett D.S."/>
            <person name="Martin F."/>
            <person name="Nordberg H.P."/>
            <person name="Cantor M.N."/>
            <person name="Hua S.X."/>
        </authorList>
    </citation>
    <scope>NUCLEOTIDE SEQUENCE [LARGE SCALE GENOMIC DNA]</scope>
    <source>
        <strain evidence="2">h7</strain>
    </source>
</reference>
<evidence type="ECO:0000313" key="1">
    <source>
        <dbReference type="EMBL" id="KIM36731.1"/>
    </source>
</evidence>
<keyword evidence="2" id="KW-1185">Reference proteome</keyword>
<protein>
    <submittedName>
        <fullName evidence="1">Uncharacterized protein</fullName>
    </submittedName>
</protein>
<dbReference type="AlphaFoldDB" id="A0A0C3BZ58"/>
<proteinExistence type="predicted"/>
<sequence>MSTPHRLVVAQYDRGEGNLGKEHWSLVLFEDRDAVWTFQILGNQDTYEYVPGRHENFTSSRSYRGGCAVGTVTADKVEWVMDKLREVTIIRGDASKFNCQTFVMDGLRLLKYAEEEGVVITVVDRQFIINELAQERENWETAGCTVEERLFPEAEE</sequence>
<dbReference type="EMBL" id="KN831802">
    <property type="protein sequence ID" value="KIM36731.1"/>
    <property type="molecule type" value="Genomic_DNA"/>
</dbReference>
<gene>
    <name evidence="1" type="ORF">M413DRAFT_448873</name>
</gene>